<accession>A0ABN7B093</accession>
<evidence type="ECO:0000256" key="1">
    <source>
        <dbReference type="SAM" id="MobiDB-lite"/>
    </source>
</evidence>
<gene>
    <name evidence="2" type="ORF">NTJ_09881</name>
</gene>
<keyword evidence="3" id="KW-1185">Reference proteome</keyword>
<protein>
    <submittedName>
        <fullName evidence="2">Uncharacterized protein</fullName>
    </submittedName>
</protein>
<reference evidence="2 3" key="1">
    <citation type="submission" date="2023-09" db="EMBL/GenBank/DDBJ databases">
        <title>Nesidiocoris tenuis whole genome shotgun sequence.</title>
        <authorList>
            <person name="Shibata T."/>
            <person name="Shimoda M."/>
            <person name="Kobayashi T."/>
            <person name="Uehara T."/>
        </authorList>
    </citation>
    <scope>NUCLEOTIDE SEQUENCE [LARGE SCALE GENOMIC DNA]</scope>
    <source>
        <strain evidence="2 3">Japan</strain>
    </source>
</reference>
<organism evidence="2 3">
    <name type="scientific">Nesidiocoris tenuis</name>
    <dbReference type="NCBI Taxonomy" id="355587"/>
    <lineage>
        <taxon>Eukaryota</taxon>
        <taxon>Metazoa</taxon>
        <taxon>Ecdysozoa</taxon>
        <taxon>Arthropoda</taxon>
        <taxon>Hexapoda</taxon>
        <taxon>Insecta</taxon>
        <taxon>Pterygota</taxon>
        <taxon>Neoptera</taxon>
        <taxon>Paraneoptera</taxon>
        <taxon>Hemiptera</taxon>
        <taxon>Heteroptera</taxon>
        <taxon>Panheteroptera</taxon>
        <taxon>Cimicomorpha</taxon>
        <taxon>Miridae</taxon>
        <taxon>Dicyphina</taxon>
        <taxon>Nesidiocoris</taxon>
    </lineage>
</organism>
<sequence length="133" mass="15787">MISVTKGEKSELETWRRGKPEKNSDAEPIKWFNLENSKPSQRCICYAPQRRWLRSQTETEEFVRFTSENRTSSKFIERAQGFVRGKTREKRNPFVREKSKNCWIQTGWDRCRQDGTGYVENTEEGDRTGDKEL</sequence>
<feature type="region of interest" description="Disordered" evidence="1">
    <location>
        <begin position="1"/>
        <end position="25"/>
    </location>
</feature>
<dbReference type="EMBL" id="AP028915">
    <property type="protein sequence ID" value="BES97067.1"/>
    <property type="molecule type" value="Genomic_DNA"/>
</dbReference>
<feature type="compositionally biased region" description="Basic and acidic residues" evidence="1">
    <location>
        <begin position="124"/>
        <end position="133"/>
    </location>
</feature>
<evidence type="ECO:0000313" key="2">
    <source>
        <dbReference type="EMBL" id="BES97067.1"/>
    </source>
</evidence>
<evidence type="ECO:0000313" key="3">
    <source>
        <dbReference type="Proteomes" id="UP001307889"/>
    </source>
</evidence>
<dbReference type="Proteomes" id="UP001307889">
    <property type="component" value="Chromosome 7"/>
</dbReference>
<feature type="region of interest" description="Disordered" evidence="1">
    <location>
        <begin position="112"/>
        <end position="133"/>
    </location>
</feature>
<proteinExistence type="predicted"/>
<name>A0ABN7B093_9HEMI</name>